<evidence type="ECO:0000256" key="2">
    <source>
        <dbReference type="ARBA" id="ARBA00022475"/>
    </source>
</evidence>
<dbReference type="GO" id="GO:0015408">
    <property type="term" value="F:ABC-type ferric iron transporter activity"/>
    <property type="evidence" value="ECO:0007669"/>
    <property type="project" value="InterPro"/>
</dbReference>
<dbReference type="SUPFAM" id="SSF52540">
    <property type="entry name" value="P-loop containing nucleoside triphosphate hydrolases"/>
    <property type="match status" value="1"/>
</dbReference>
<dbReference type="InterPro" id="IPR047641">
    <property type="entry name" value="ABC_transpr_MalK/UgpC-like"/>
</dbReference>
<organism evidence="7 8">
    <name type="scientific">Tautonia plasticadhaerens</name>
    <dbReference type="NCBI Taxonomy" id="2527974"/>
    <lineage>
        <taxon>Bacteria</taxon>
        <taxon>Pseudomonadati</taxon>
        <taxon>Planctomycetota</taxon>
        <taxon>Planctomycetia</taxon>
        <taxon>Isosphaerales</taxon>
        <taxon>Isosphaeraceae</taxon>
        <taxon>Tautonia</taxon>
    </lineage>
</organism>
<dbReference type="InterPro" id="IPR017871">
    <property type="entry name" value="ABC_transporter-like_CS"/>
</dbReference>
<dbReference type="AlphaFoldDB" id="A0A518GXC8"/>
<evidence type="ECO:0000313" key="7">
    <source>
        <dbReference type="EMBL" id="QDV33239.1"/>
    </source>
</evidence>
<dbReference type="KEGG" id="tpla:ElP_10810"/>
<evidence type="ECO:0000256" key="4">
    <source>
        <dbReference type="ARBA" id="ARBA00022840"/>
    </source>
</evidence>
<dbReference type="GO" id="GO:0005524">
    <property type="term" value="F:ATP binding"/>
    <property type="evidence" value="ECO:0007669"/>
    <property type="project" value="UniProtKB-KW"/>
</dbReference>
<dbReference type="GO" id="GO:0016887">
    <property type="term" value="F:ATP hydrolysis activity"/>
    <property type="evidence" value="ECO:0007669"/>
    <property type="project" value="InterPro"/>
</dbReference>
<proteinExistence type="predicted"/>
<dbReference type="Pfam" id="PF00005">
    <property type="entry name" value="ABC_tran"/>
    <property type="match status" value="1"/>
</dbReference>
<dbReference type="CDD" id="cd03259">
    <property type="entry name" value="ABC_Carb_Solutes_like"/>
    <property type="match status" value="1"/>
</dbReference>
<keyword evidence="5" id="KW-0472">Membrane</keyword>
<evidence type="ECO:0000259" key="6">
    <source>
        <dbReference type="PROSITE" id="PS50893"/>
    </source>
</evidence>
<dbReference type="Gene3D" id="2.40.50.100">
    <property type="match status" value="1"/>
</dbReference>
<dbReference type="PROSITE" id="PS00211">
    <property type="entry name" value="ABC_TRANSPORTER_1"/>
    <property type="match status" value="1"/>
</dbReference>
<dbReference type="InterPro" id="IPR003439">
    <property type="entry name" value="ABC_transporter-like_ATP-bd"/>
</dbReference>
<dbReference type="GO" id="GO:0055052">
    <property type="term" value="C:ATP-binding cassette (ABC) transporter complex, substrate-binding subunit-containing"/>
    <property type="evidence" value="ECO:0007669"/>
    <property type="project" value="TreeGrafter"/>
</dbReference>
<name>A0A518GXC8_9BACT</name>
<evidence type="ECO:0000256" key="3">
    <source>
        <dbReference type="ARBA" id="ARBA00022741"/>
    </source>
</evidence>
<dbReference type="InterPro" id="IPR027417">
    <property type="entry name" value="P-loop_NTPase"/>
</dbReference>
<evidence type="ECO:0000313" key="8">
    <source>
        <dbReference type="Proteomes" id="UP000317835"/>
    </source>
</evidence>
<reference evidence="7 8" key="1">
    <citation type="submission" date="2019-02" db="EMBL/GenBank/DDBJ databases">
        <title>Deep-cultivation of Planctomycetes and their phenomic and genomic characterization uncovers novel biology.</title>
        <authorList>
            <person name="Wiegand S."/>
            <person name="Jogler M."/>
            <person name="Boedeker C."/>
            <person name="Pinto D."/>
            <person name="Vollmers J."/>
            <person name="Rivas-Marin E."/>
            <person name="Kohn T."/>
            <person name="Peeters S.H."/>
            <person name="Heuer A."/>
            <person name="Rast P."/>
            <person name="Oberbeckmann S."/>
            <person name="Bunk B."/>
            <person name="Jeske O."/>
            <person name="Meyerdierks A."/>
            <person name="Storesund J.E."/>
            <person name="Kallscheuer N."/>
            <person name="Luecker S."/>
            <person name="Lage O.M."/>
            <person name="Pohl T."/>
            <person name="Merkel B.J."/>
            <person name="Hornburger P."/>
            <person name="Mueller R.-W."/>
            <person name="Bruemmer F."/>
            <person name="Labrenz M."/>
            <person name="Spormann A.M."/>
            <person name="Op den Camp H."/>
            <person name="Overmann J."/>
            <person name="Amann R."/>
            <person name="Jetten M.S.M."/>
            <person name="Mascher T."/>
            <person name="Medema M.H."/>
            <person name="Devos D.P."/>
            <person name="Kaster A.-K."/>
            <person name="Ovreas L."/>
            <person name="Rohde M."/>
            <person name="Galperin M.Y."/>
            <person name="Jogler C."/>
        </authorList>
    </citation>
    <scope>NUCLEOTIDE SEQUENCE [LARGE SCALE GENOMIC DNA]</scope>
    <source>
        <strain evidence="7 8">ElP</strain>
    </source>
</reference>
<keyword evidence="1" id="KW-0813">Transport</keyword>
<evidence type="ECO:0000256" key="5">
    <source>
        <dbReference type="ARBA" id="ARBA00023136"/>
    </source>
</evidence>
<feature type="domain" description="ABC transporter" evidence="6">
    <location>
        <begin position="14"/>
        <end position="244"/>
    </location>
</feature>
<dbReference type="Proteomes" id="UP000317835">
    <property type="component" value="Chromosome"/>
</dbReference>
<keyword evidence="8" id="KW-1185">Reference proteome</keyword>
<gene>
    <name evidence="7" type="primary">ugpC</name>
    <name evidence="7" type="ORF">ElP_10810</name>
</gene>
<dbReference type="SMART" id="SM00382">
    <property type="entry name" value="AAA"/>
    <property type="match status" value="1"/>
</dbReference>
<accession>A0A518GXC8</accession>
<dbReference type="PANTHER" id="PTHR43875:SF1">
    <property type="entry name" value="OSMOPROTECTIVE COMPOUNDS UPTAKE ATP-BINDING PROTEIN GGTA"/>
    <property type="match status" value="1"/>
</dbReference>
<dbReference type="PANTHER" id="PTHR43875">
    <property type="entry name" value="MALTODEXTRIN IMPORT ATP-BINDING PROTEIN MSMX"/>
    <property type="match status" value="1"/>
</dbReference>
<dbReference type="PROSITE" id="PS50893">
    <property type="entry name" value="ABC_TRANSPORTER_2"/>
    <property type="match status" value="1"/>
</dbReference>
<dbReference type="InterPro" id="IPR015853">
    <property type="entry name" value="ABC_transpr_FbpC"/>
</dbReference>
<sequence length="392" mass="42534">MLDSTVDHMRPPVLEARALTLQYSGGGGVQAIDLMVAEGERVSVLGPSGSGKTTLLRLIAGLERPESGEIWLDGRSAIDLAPRHRGLAMVFQEQPPYPHLDVERNLGFGLRARGRAGSESRDRIRRVAASLGIESMLPRRPAELSGGERRRVVLGRAMATSRRLVLLDEPFSALDPPLRASIRSDLIALHDRQGGAIVLVTHDQAEAMAFGHRLAIIRDGSLIQVGAPAEVYRRPAHRFVAEFLGDPGASVLRCGIRVGPESARIDGLVPGASWAVPRGVGWVEAMAGRNLGEVDLALRPEQVVRLVPDRSSRLTEAPTVVARVDRVESRGPTRLVIARFGQHRVRFWTEEVSGPDPGDRVPIRLDLQTACWFDPVTGEAINPSRDGATDQG</sequence>
<evidence type="ECO:0000256" key="1">
    <source>
        <dbReference type="ARBA" id="ARBA00022448"/>
    </source>
</evidence>
<dbReference type="Gene3D" id="3.40.50.300">
    <property type="entry name" value="P-loop containing nucleotide triphosphate hydrolases"/>
    <property type="match status" value="1"/>
</dbReference>
<dbReference type="InterPro" id="IPR003593">
    <property type="entry name" value="AAA+_ATPase"/>
</dbReference>
<protein>
    <submittedName>
        <fullName evidence="7">sn-glycerol-3-phosphate import ATP-binding protein UgpC</fullName>
    </submittedName>
</protein>
<dbReference type="SUPFAM" id="SSF50331">
    <property type="entry name" value="MOP-like"/>
    <property type="match status" value="1"/>
</dbReference>
<keyword evidence="3" id="KW-0547">Nucleotide-binding</keyword>
<keyword evidence="4 7" id="KW-0067">ATP-binding</keyword>
<dbReference type="EMBL" id="CP036426">
    <property type="protein sequence ID" value="QDV33239.1"/>
    <property type="molecule type" value="Genomic_DNA"/>
</dbReference>
<keyword evidence="2" id="KW-1003">Cell membrane</keyword>
<dbReference type="InterPro" id="IPR008995">
    <property type="entry name" value="Mo/tungstate-bd_C_term_dom"/>
</dbReference>